<dbReference type="EMBL" id="MK500294">
    <property type="protein sequence ID" value="QBK84767.1"/>
    <property type="molecule type" value="Genomic_DNA"/>
</dbReference>
<name>A0A4D5XEU8_9VIRU</name>
<proteinExistence type="predicted"/>
<gene>
    <name evidence="1" type="ORF">LCDPAC01_02480</name>
</gene>
<organism evidence="1">
    <name type="scientific">Pithovirus LCDPAC01</name>
    <dbReference type="NCBI Taxonomy" id="2506600"/>
    <lineage>
        <taxon>Viruses</taxon>
        <taxon>Pithoviruses</taxon>
    </lineage>
</organism>
<protein>
    <submittedName>
        <fullName evidence="1">Uncharacterized protein</fullName>
    </submittedName>
</protein>
<evidence type="ECO:0000313" key="1">
    <source>
        <dbReference type="EMBL" id="QBK84767.1"/>
    </source>
</evidence>
<accession>A0A4D5XEU8</accession>
<reference evidence="1" key="1">
    <citation type="journal article" date="2019" name="MBio">
        <title>Virus Genomes from Deep Sea Sediments Expand the Ocean Megavirome and Support Independent Origins of Viral Gigantism.</title>
        <authorList>
            <person name="Backstrom D."/>
            <person name="Yutin N."/>
            <person name="Jorgensen S.L."/>
            <person name="Dharamshi J."/>
            <person name="Homa F."/>
            <person name="Zaremba-Niedwiedzka K."/>
            <person name="Spang A."/>
            <person name="Wolf Y.I."/>
            <person name="Koonin E.V."/>
            <person name="Ettema T.J."/>
        </authorList>
    </citation>
    <scope>NUCLEOTIDE SEQUENCE</scope>
</reference>
<sequence length="174" mass="19149">MSHQVSGNFGSGTTQSLKSALDARVRIDQSERLGSQRQNLGEGLMCPAGSGDIAFDVYGRPADQNTLLLNDSACSHYTKWSSARRIEVENLERPYLPICAAGLRGAADYMGKGRDNLPQNLYGEGYQGNMIRHYDTATNMPWSEGPQGPNPPYYQKQIQPFSFSMDASSSLYRG</sequence>